<accession>A0ACC3CGA9</accession>
<proteinExistence type="predicted"/>
<comment type="caution">
    <text evidence="1">The sequence shown here is derived from an EMBL/GenBank/DDBJ whole genome shotgun (WGS) entry which is preliminary data.</text>
</comment>
<dbReference type="Proteomes" id="UP000798662">
    <property type="component" value="Chromosome 3"/>
</dbReference>
<organism evidence="1 2">
    <name type="scientific">Pyropia yezoensis</name>
    <name type="common">Susabi-nori</name>
    <name type="synonym">Porphyra yezoensis</name>
    <dbReference type="NCBI Taxonomy" id="2788"/>
    <lineage>
        <taxon>Eukaryota</taxon>
        <taxon>Rhodophyta</taxon>
        <taxon>Bangiophyceae</taxon>
        <taxon>Bangiales</taxon>
        <taxon>Bangiaceae</taxon>
        <taxon>Pyropia</taxon>
    </lineage>
</organism>
<protein>
    <submittedName>
        <fullName evidence="1">Uncharacterized protein</fullName>
    </submittedName>
</protein>
<name>A0ACC3CGA9_PYRYE</name>
<keyword evidence="2" id="KW-1185">Reference proteome</keyword>
<gene>
    <name evidence="1" type="ORF">I4F81_011385</name>
</gene>
<reference evidence="1" key="1">
    <citation type="submission" date="2019-11" db="EMBL/GenBank/DDBJ databases">
        <title>Nori genome reveals adaptations in red seaweeds to the harsh intertidal environment.</title>
        <authorList>
            <person name="Wang D."/>
            <person name="Mao Y."/>
        </authorList>
    </citation>
    <scope>NUCLEOTIDE SEQUENCE</scope>
    <source>
        <tissue evidence="1">Gametophyte</tissue>
    </source>
</reference>
<dbReference type="EMBL" id="CM020620">
    <property type="protein sequence ID" value="KAK1868903.1"/>
    <property type="molecule type" value="Genomic_DNA"/>
</dbReference>
<sequence>MMTRALLSIAVALLLAAATAATHIQWSTDGTTEWAHGCDWPGVGDIGTARTAVSHCGEACGRFLGCTHFVWSQHGSKCYFKGSSTYRHKLVLASAEVLCGRMRGQPAWAVGLSHPQ</sequence>
<evidence type="ECO:0000313" key="2">
    <source>
        <dbReference type="Proteomes" id="UP000798662"/>
    </source>
</evidence>
<evidence type="ECO:0000313" key="1">
    <source>
        <dbReference type="EMBL" id="KAK1868903.1"/>
    </source>
</evidence>